<dbReference type="EMBL" id="BAAFZP010000001">
    <property type="protein sequence ID" value="GAB1583195.1"/>
    <property type="molecule type" value="Genomic_DNA"/>
</dbReference>
<feature type="domain" description="SIS" evidence="5">
    <location>
        <begin position="143"/>
        <end position="281"/>
    </location>
</feature>
<name>A0ABQ0H2R5_9HYPH</name>
<dbReference type="Proteomes" id="UP001628091">
    <property type="component" value="Unassembled WGS sequence"/>
</dbReference>
<proteinExistence type="predicted"/>
<dbReference type="InterPro" id="IPR047640">
    <property type="entry name" value="RpiR-like"/>
</dbReference>
<dbReference type="PANTHER" id="PTHR30514">
    <property type="entry name" value="GLUCOKINASE"/>
    <property type="match status" value="1"/>
</dbReference>
<organism evidence="6 7">
    <name type="scientific">Phyllobacterium phragmitis</name>
    <dbReference type="NCBI Taxonomy" id="2670329"/>
    <lineage>
        <taxon>Bacteria</taxon>
        <taxon>Pseudomonadati</taxon>
        <taxon>Pseudomonadota</taxon>
        <taxon>Alphaproteobacteria</taxon>
        <taxon>Hyphomicrobiales</taxon>
        <taxon>Phyllobacteriaceae</taxon>
        <taxon>Phyllobacterium</taxon>
    </lineage>
</organism>
<dbReference type="SUPFAM" id="SSF46689">
    <property type="entry name" value="Homeodomain-like"/>
    <property type="match status" value="1"/>
</dbReference>
<dbReference type="Gene3D" id="1.10.10.10">
    <property type="entry name" value="Winged helix-like DNA-binding domain superfamily/Winged helix DNA-binding domain"/>
    <property type="match status" value="1"/>
</dbReference>
<dbReference type="Pfam" id="PF01380">
    <property type="entry name" value="SIS"/>
    <property type="match status" value="1"/>
</dbReference>
<evidence type="ECO:0000313" key="6">
    <source>
        <dbReference type="EMBL" id="GAB1583195.1"/>
    </source>
</evidence>
<dbReference type="PROSITE" id="PS51071">
    <property type="entry name" value="HTH_RPIR"/>
    <property type="match status" value="1"/>
</dbReference>
<evidence type="ECO:0000256" key="2">
    <source>
        <dbReference type="ARBA" id="ARBA00023125"/>
    </source>
</evidence>
<keyword evidence="2" id="KW-0238">DNA-binding</keyword>
<dbReference type="CDD" id="cd05013">
    <property type="entry name" value="SIS_RpiR"/>
    <property type="match status" value="1"/>
</dbReference>
<dbReference type="InterPro" id="IPR036388">
    <property type="entry name" value="WH-like_DNA-bd_sf"/>
</dbReference>
<evidence type="ECO:0000313" key="7">
    <source>
        <dbReference type="Proteomes" id="UP001628091"/>
    </source>
</evidence>
<keyword evidence="7" id="KW-1185">Reference proteome</keyword>
<evidence type="ECO:0000259" key="5">
    <source>
        <dbReference type="PROSITE" id="PS51464"/>
    </source>
</evidence>
<dbReference type="PROSITE" id="PS51464">
    <property type="entry name" value="SIS"/>
    <property type="match status" value="1"/>
</dbReference>
<dbReference type="Pfam" id="PF01418">
    <property type="entry name" value="HTH_6"/>
    <property type="match status" value="1"/>
</dbReference>
<keyword evidence="3" id="KW-0804">Transcription</keyword>
<dbReference type="InterPro" id="IPR009057">
    <property type="entry name" value="Homeodomain-like_sf"/>
</dbReference>
<protein>
    <submittedName>
        <fullName evidence="6">MurR/RpiR family transcriptional regulator</fullName>
    </submittedName>
</protein>
<gene>
    <name evidence="6" type="ORF">PPNSA23_31380</name>
</gene>
<feature type="domain" description="HTH rpiR-type" evidence="4">
    <location>
        <begin position="17"/>
        <end position="93"/>
    </location>
</feature>
<reference evidence="6 7" key="1">
    <citation type="submission" date="2024-10" db="EMBL/GenBank/DDBJ databases">
        <title>Isolation, draft genome sequencing and identification of Phyllobacterium sp. NSA23, isolated from leaf soil.</title>
        <authorList>
            <person name="Akita H."/>
        </authorList>
    </citation>
    <scope>NUCLEOTIDE SEQUENCE [LARGE SCALE GENOMIC DNA]</scope>
    <source>
        <strain evidence="6 7">NSA23</strain>
    </source>
</reference>
<evidence type="ECO:0000256" key="1">
    <source>
        <dbReference type="ARBA" id="ARBA00023015"/>
    </source>
</evidence>
<dbReference type="InterPro" id="IPR000281">
    <property type="entry name" value="HTH_RpiR"/>
</dbReference>
<accession>A0ABQ0H2R5</accession>
<comment type="caution">
    <text evidence="6">The sequence shown here is derived from an EMBL/GenBank/DDBJ whole genome shotgun (WGS) entry which is preliminary data.</text>
</comment>
<keyword evidence="1" id="KW-0805">Transcription regulation</keyword>
<dbReference type="InterPro" id="IPR001347">
    <property type="entry name" value="SIS_dom"/>
</dbReference>
<dbReference type="PANTHER" id="PTHR30514:SF20">
    <property type="entry name" value="TRANSCRIPTIONAL REGULATOR"/>
    <property type="match status" value="1"/>
</dbReference>
<evidence type="ECO:0000256" key="3">
    <source>
        <dbReference type="ARBA" id="ARBA00023163"/>
    </source>
</evidence>
<dbReference type="Gene3D" id="3.40.50.10490">
    <property type="entry name" value="Glucose-6-phosphate isomerase like protein, domain 1"/>
    <property type="match status" value="1"/>
</dbReference>
<sequence>MNMNDGVNTGDAPKNFHSLRERILERRNLFPKRLSQVAAFALDNPDEMAFGTAASIAARAHVQPSTLVRFAQSIGYAGFSDLQAVFRERLRERPSTYDERLQALRSDASRDSSAAILGGVIAAAQYSVESVSSAIGTQAFEKAVKALAAAETIFLVAQRRSFPIASYLAYTFGKLKVRNQLVSSPFGIESEQMSFATSRDAAIAISFSPYAAPSMEHARVLSQAGVPVVSITDSAFSPLVPLSKHWFEIAEADFAGFRSLSASIAFALALAIAVGEERTRAK</sequence>
<evidence type="ECO:0000259" key="4">
    <source>
        <dbReference type="PROSITE" id="PS51071"/>
    </source>
</evidence>
<dbReference type="SUPFAM" id="SSF53697">
    <property type="entry name" value="SIS domain"/>
    <property type="match status" value="1"/>
</dbReference>
<dbReference type="InterPro" id="IPR046348">
    <property type="entry name" value="SIS_dom_sf"/>
</dbReference>
<dbReference type="InterPro" id="IPR035472">
    <property type="entry name" value="RpiR-like_SIS"/>
</dbReference>